<proteinExistence type="predicted"/>
<dbReference type="EMBL" id="KR233164">
    <property type="protein sequence ID" value="AKN44487.1"/>
    <property type="molecule type" value="Genomic_DNA"/>
</dbReference>
<organism evidence="1 2">
    <name type="scientific">Salmonella phage NR01</name>
    <dbReference type="NCBI Taxonomy" id="1647411"/>
    <lineage>
        <taxon>Viruses</taxon>
        <taxon>Duplodnaviria</taxon>
        <taxon>Heunggongvirae</taxon>
        <taxon>Uroviricota</taxon>
        <taxon>Caudoviricetes</taxon>
        <taxon>Demerecviridae</taxon>
        <taxon>Markadamsvirinae</taxon>
        <taxon>Tequintavirus</taxon>
        <taxon>Tequintavirus NR01</taxon>
    </lineage>
</organism>
<keyword evidence="2" id="KW-1185">Reference proteome</keyword>
<dbReference type="Proteomes" id="UP000202365">
    <property type="component" value="Segment"/>
</dbReference>
<dbReference type="KEGG" id="vg:29064657"/>
<dbReference type="GeneID" id="29064657"/>
<gene>
    <name evidence="1" type="ORF">NR01_0148</name>
</gene>
<name>A0A162EB76_9CAUD</name>
<dbReference type="RefSeq" id="YP_009283489.1">
    <property type="nucleotide sequence ID" value="NC_031042.1"/>
</dbReference>
<evidence type="ECO:0000313" key="1">
    <source>
        <dbReference type="EMBL" id="AKN44487.1"/>
    </source>
</evidence>
<protein>
    <submittedName>
        <fullName evidence="1">Uncharacterized protein</fullName>
    </submittedName>
</protein>
<accession>A0A162EB76</accession>
<sequence>MLIENGFANPASFQLWLYHNWLMILIVNQAYVDSNSATNYQILTSGRSNESISKP</sequence>
<reference evidence="1 2" key="1">
    <citation type="submission" date="2015-04" db="EMBL/GenBank/DDBJ databases">
        <title>Complete Genome Sequence of S. Typhimurium Bacteriophage NR01.</title>
        <authorList>
            <person name="Lee J.-H."/>
            <person name="Lee H.Y."/>
            <person name="Song N.R."/>
        </authorList>
    </citation>
    <scope>NUCLEOTIDE SEQUENCE [LARGE SCALE GENOMIC DNA]</scope>
</reference>
<evidence type="ECO:0000313" key="2">
    <source>
        <dbReference type="Proteomes" id="UP000202365"/>
    </source>
</evidence>